<dbReference type="SUPFAM" id="SSF57756">
    <property type="entry name" value="Retrovirus zinc finger-like domains"/>
    <property type="match status" value="1"/>
</dbReference>
<gene>
    <name evidence="4" type="ORF">K458DRAFT_431896</name>
</gene>
<protein>
    <recommendedName>
        <fullName evidence="3">CCHC-type domain-containing protein</fullName>
    </recommendedName>
</protein>
<dbReference type="InterPro" id="IPR001878">
    <property type="entry name" value="Znf_CCHC"/>
</dbReference>
<keyword evidence="5" id="KW-1185">Reference proteome</keyword>
<feature type="compositionally biased region" description="Basic residues" evidence="2">
    <location>
        <begin position="37"/>
        <end position="49"/>
    </location>
</feature>
<organism evidence="4 5">
    <name type="scientific">Lentithecium fluviatile CBS 122367</name>
    <dbReference type="NCBI Taxonomy" id="1168545"/>
    <lineage>
        <taxon>Eukaryota</taxon>
        <taxon>Fungi</taxon>
        <taxon>Dikarya</taxon>
        <taxon>Ascomycota</taxon>
        <taxon>Pezizomycotina</taxon>
        <taxon>Dothideomycetes</taxon>
        <taxon>Pleosporomycetidae</taxon>
        <taxon>Pleosporales</taxon>
        <taxon>Massarineae</taxon>
        <taxon>Lentitheciaceae</taxon>
        <taxon>Lentithecium</taxon>
    </lineage>
</organism>
<evidence type="ECO:0000259" key="3">
    <source>
        <dbReference type="PROSITE" id="PS50158"/>
    </source>
</evidence>
<dbReference type="GO" id="GO:0003676">
    <property type="term" value="F:nucleic acid binding"/>
    <property type="evidence" value="ECO:0007669"/>
    <property type="project" value="InterPro"/>
</dbReference>
<name>A0A6G1IZJ7_9PLEO</name>
<evidence type="ECO:0000256" key="1">
    <source>
        <dbReference type="PROSITE-ProRule" id="PRU00047"/>
    </source>
</evidence>
<feature type="region of interest" description="Disordered" evidence="2">
    <location>
        <begin position="1"/>
        <end position="64"/>
    </location>
</feature>
<dbReference type="SMART" id="SM00343">
    <property type="entry name" value="ZnF_C2HC"/>
    <property type="match status" value="1"/>
</dbReference>
<dbReference type="EMBL" id="MU005583">
    <property type="protein sequence ID" value="KAF2683672.1"/>
    <property type="molecule type" value="Genomic_DNA"/>
</dbReference>
<dbReference type="AlphaFoldDB" id="A0A6G1IZJ7"/>
<dbReference type="OrthoDB" id="1099063at2759"/>
<dbReference type="PROSITE" id="PS50158">
    <property type="entry name" value="ZF_CCHC"/>
    <property type="match status" value="1"/>
</dbReference>
<evidence type="ECO:0000256" key="2">
    <source>
        <dbReference type="SAM" id="MobiDB-lite"/>
    </source>
</evidence>
<sequence length="105" mass="11647">MAAPPARSDRVSDVTPTAVPDIGRSSKQPQEVTSRLGHGHHRKSKRKRNSSPNNDDSKDDYKQTINKNIKDGACFRCGASDHFVRDCPAPRQRGKSKRAAELTLH</sequence>
<dbReference type="GO" id="GO:0008270">
    <property type="term" value="F:zinc ion binding"/>
    <property type="evidence" value="ECO:0007669"/>
    <property type="project" value="UniProtKB-KW"/>
</dbReference>
<dbReference type="Proteomes" id="UP000799291">
    <property type="component" value="Unassembled WGS sequence"/>
</dbReference>
<evidence type="ECO:0000313" key="5">
    <source>
        <dbReference type="Proteomes" id="UP000799291"/>
    </source>
</evidence>
<proteinExistence type="predicted"/>
<dbReference type="Pfam" id="PF00098">
    <property type="entry name" value="zf-CCHC"/>
    <property type="match status" value="1"/>
</dbReference>
<keyword evidence="1" id="KW-0862">Zinc</keyword>
<accession>A0A6G1IZJ7</accession>
<evidence type="ECO:0000313" key="4">
    <source>
        <dbReference type="EMBL" id="KAF2683672.1"/>
    </source>
</evidence>
<reference evidence="4" key="1">
    <citation type="journal article" date="2020" name="Stud. Mycol.">
        <title>101 Dothideomycetes genomes: a test case for predicting lifestyles and emergence of pathogens.</title>
        <authorList>
            <person name="Haridas S."/>
            <person name="Albert R."/>
            <person name="Binder M."/>
            <person name="Bloem J."/>
            <person name="Labutti K."/>
            <person name="Salamov A."/>
            <person name="Andreopoulos B."/>
            <person name="Baker S."/>
            <person name="Barry K."/>
            <person name="Bills G."/>
            <person name="Bluhm B."/>
            <person name="Cannon C."/>
            <person name="Castanera R."/>
            <person name="Culley D."/>
            <person name="Daum C."/>
            <person name="Ezra D."/>
            <person name="Gonzalez J."/>
            <person name="Henrissat B."/>
            <person name="Kuo A."/>
            <person name="Liang C."/>
            <person name="Lipzen A."/>
            <person name="Lutzoni F."/>
            <person name="Magnuson J."/>
            <person name="Mondo S."/>
            <person name="Nolan M."/>
            <person name="Ohm R."/>
            <person name="Pangilinan J."/>
            <person name="Park H.-J."/>
            <person name="Ramirez L."/>
            <person name="Alfaro M."/>
            <person name="Sun H."/>
            <person name="Tritt A."/>
            <person name="Yoshinaga Y."/>
            <person name="Zwiers L.-H."/>
            <person name="Turgeon B."/>
            <person name="Goodwin S."/>
            <person name="Spatafora J."/>
            <person name="Crous P."/>
            <person name="Grigoriev I."/>
        </authorList>
    </citation>
    <scope>NUCLEOTIDE SEQUENCE</scope>
    <source>
        <strain evidence="4">CBS 122367</strain>
    </source>
</reference>
<feature type="domain" description="CCHC-type" evidence="3">
    <location>
        <begin position="74"/>
        <end position="88"/>
    </location>
</feature>
<keyword evidence="1" id="KW-0479">Metal-binding</keyword>
<feature type="region of interest" description="Disordered" evidence="2">
    <location>
        <begin position="84"/>
        <end position="105"/>
    </location>
</feature>
<dbReference type="InterPro" id="IPR036875">
    <property type="entry name" value="Znf_CCHC_sf"/>
</dbReference>
<dbReference type="Gene3D" id="4.10.60.10">
    <property type="entry name" value="Zinc finger, CCHC-type"/>
    <property type="match status" value="1"/>
</dbReference>
<keyword evidence="1" id="KW-0863">Zinc-finger</keyword>